<dbReference type="CDD" id="cd14797">
    <property type="entry name" value="DUF302"/>
    <property type="match status" value="1"/>
</dbReference>
<dbReference type="Gene3D" id="3.30.310.70">
    <property type="entry name" value="TT1751-like domain"/>
    <property type="match status" value="1"/>
</dbReference>
<gene>
    <name evidence="3" type="ORF">ENJ67_02565</name>
</gene>
<dbReference type="EMBL" id="DRNH01000137">
    <property type="protein sequence ID" value="HFB53594.1"/>
    <property type="molecule type" value="Genomic_DNA"/>
</dbReference>
<organism evidence="3">
    <name type="scientific">Sulfurimonas autotrophica</name>
    <dbReference type="NCBI Taxonomy" id="202747"/>
    <lineage>
        <taxon>Bacteria</taxon>
        <taxon>Pseudomonadati</taxon>
        <taxon>Campylobacterota</taxon>
        <taxon>Epsilonproteobacteria</taxon>
        <taxon>Campylobacterales</taxon>
        <taxon>Sulfurimonadaceae</taxon>
        <taxon>Sulfurimonas</taxon>
    </lineage>
</organism>
<dbReference type="PANTHER" id="PTHR38342:SF2">
    <property type="entry name" value="INNER MEMBRANE OR EXPORTED"/>
    <property type="match status" value="1"/>
</dbReference>
<dbReference type="SUPFAM" id="SSF103247">
    <property type="entry name" value="TT1751-like"/>
    <property type="match status" value="1"/>
</dbReference>
<dbReference type="Pfam" id="PF03625">
    <property type="entry name" value="DUF302"/>
    <property type="match status" value="1"/>
</dbReference>
<dbReference type="PANTHER" id="PTHR38342">
    <property type="entry name" value="SLR5037 PROTEIN"/>
    <property type="match status" value="1"/>
</dbReference>
<comment type="caution">
    <text evidence="3">The sequence shown here is derived from an EMBL/GenBank/DDBJ whole genome shotgun (WGS) entry which is preliminary data.</text>
</comment>
<reference evidence="3" key="1">
    <citation type="journal article" date="2020" name="mSystems">
        <title>Genome- and Community-Level Interaction Insights into Carbon Utilization and Element Cycling Functions of Hydrothermarchaeota in Hydrothermal Sediment.</title>
        <authorList>
            <person name="Zhou Z."/>
            <person name="Liu Y."/>
            <person name="Xu W."/>
            <person name="Pan J."/>
            <person name="Luo Z.H."/>
            <person name="Li M."/>
        </authorList>
    </citation>
    <scope>NUCLEOTIDE SEQUENCE [LARGE SCALE GENOMIC DNA]</scope>
    <source>
        <strain evidence="3">HyVt-507</strain>
    </source>
</reference>
<dbReference type="InterPro" id="IPR005180">
    <property type="entry name" value="DUF302"/>
</dbReference>
<keyword evidence="1" id="KW-0732">Signal</keyword>
<evidence type="ECO:0000313" key="3">
    <source>
        <dbReference type="EMBL" id="HFB53594.1"/>
    </source>
</evidence>
<proteinExistence type="predicted"/>
<name>A0A7C3G8V4_9BACT</name>
<evidence type="ECO:0000256" key="1">
    <source>
        <dbReference type="SAM" id="SignalP"/>
    </source>
</evidence>
<sequence length="147" mass="16318">MKKIILLAMMSLSLFANDIIVKESHCSVNTTVQHIKDIVANKGLHVFAIINHSGNARAVKMKLNESKMVIFGNAKLGTALMQQDMSVGLDLPLRILVFRDTDGKVKMAYRDGSWLANHHLLNAEKKIAKMNKAMDKITTKAGQCKND</sequence>
<protein>
    <submittedName>
        <fullName evidence="3">DUF302 domain-containing protein</fullName>
    </submittedName>
</protein>
<dbReference type="Proteomes" id="UP000886390">
    <property type="component" value="Unassembled WGS sequence"/>
</dbReference>
<feature type="chain" id="PRO_5028488965" evidence="1">
    <location>
        <begin position="17"/>
        <end position="147"/>
    </location>
</feature>
<dbReference type="AlphaFoldDB" id="A0A7C3G8V4"/>
<dbReference type="InterPro" id="IPR035923">
    <property type="entry name" value="TT1751-like_sf"/>
</dbReference>
<feature type="domain" description="DUF302" evidence="2">
    <location>
        <begin position="50"/>
        <end position="111"/>
    </location>
</feature>
<evidence type="ECO:0000259" key="2">
    <source>
        <dbReference type="Pfam" id="PF03625"/>
    </source>
</evidence>
<accession>A0A7C3G8V4</accession>
<feature type="signal peptide" evidence="1">
    <location>
        <begin position="1"/>
        <end position="16"/>
    </location>
</feature>